<dbReference type="EMBL" id="JXXN02009257">
    <property type="protein sequence ID" value="THD18663.1"/>
    <property type="molecule type" value="Genomic_DNA"/>
</dbReference>
<comment type="caution">
    <text evidence="1">The sequence shown here is derived from an EMBL/GenBank/DDBJ whole genome shotgun (WGS) entry which is preliminary data.</text>
</comment>
<name>A0A4E0QUK1_FASHE</name>
<proteinExistence type="predicted"/>
<protein>
    <submittedName>
        <fullName evidence="1">Uncharacterized protein</fullName>
    </submittedName>
</protein>
<reference evidence="1" key="1">
    <citation type="submission" date="2019-03" db="EMBL/GenBank/DDBJ databases">
        <title>Improved annotation for the trematode Fasciola hepatica.</title>
        <authorList>
            <person name="Choi Y.-J."/>
            <person name="Martin J."/>
            <person name="Mitreva M."/>
        </authorList>
    </citation>
    <scope>NUCLEOTIDE SEQUENCE [LARGE SCALE GENOMIC DNA]</scope>
</reference>
<sequence>MVSEKLREPRSSLGMNTSRTFAISPPDSLNMQSQNRLEDEWRLWRQRYQDFAVLTHLDSESKECQMAMLRHCLGGEARRVWVCMTRRLIALERHEYYHTDGFSYAKIK</sequence>
<evidence type="ECO:0000313" key="2">
    <source>
        <dbReference type="Proteomes" id="UP000230066"/>
    </source>
</evidence>
<gene>
    <name evidence="1" type="ORF">D915_010746</name>
</gene>
<dbReference type="AlphaFoldDB" id="A0A4E0QUK1"/>
<organism evidence="1 2">
    <name type="scientific">Fasciola hepatica</name>
    <name type="common">Liver fluke</name>
    <dbReference type="NCBI Taxonomy" id="6192"/>
    <lineage>
        <taxon>Eukaryota</taxon>
        <taxon>Metazoa</taxon>
        <taxon>Spiralia</taxon>
        <taxon>Lophotrochozoa</taxon>
        <taxon>Platyhelminthes</taxon>
        <taxon>Trematoda</taxon>
        <taxon>Digenea</taxon>
        <taxon>Plagiorchiida</taxon>
        <taxon>Echinostomata</taxon>
        <taxon>Echinostomatoidea</taxon>
        <taxon>Fasciolidae</taxon>
        <taxon>Fasciola</taxon>
    </lineage>
</organism>
<dbReference type="Proteomes" id="UP000230066">
    <property type="component" value="Unassembled WGS sequence"/>
</dbReference>
<keyword evidence="2" id="KW-1185">Reference proteome</keyword>
<accession>A0A4E0QUK1</accession>
<evidence type="ECO:0000313" key="1">
    <source>
        <dbReference type="EMBL" id="THD18663.1"/>
    </source>
</evidence>